<dbReference type="Pfam" id="PF00378">
    <property type="entry name" value="ECH_1"/>
    <property type="match status" value="1"/>
</dbReference>
<dbReference type="GO" id="GO:0006635">
    <property type="term" value="P:fatty acid beta-oxidation"/>
    <property type="evidence" value="ECO:0007669"/>
    <property type="project" value="UniProtKB-UniPathway"/>
</dbReference>
<evidence type="ECO:0000256" key="6">
    <source>
        <dbReference type="ARBA" id="ARBA00023098"/>
    </source>
</evidence>
<dbReference type="SUPFAM" id="SSF51735">
    <property type="entry name" value="NAD(P)-binding Rossmann-fold domains"/>
    <property type="match status" value="1"/>
</dbReference>
<dbReference type="Gene3D" id="1.10.1040.50">
    <property type="match status" value="1"/>
</dbReference>
<evidence type="ECO:0000256" key="4">
    <source>
        <dbReference type="ARBA" id="ARBA00023002"/>
    </source>
</evidence>
<dbReference type="PANTHER" id="PTHR48075:SF7">
    <property type="entry name" value="3-HYDROXYACYL-COA DEHYDROGENASE-RELATED"/>
    <property type="match status" value="1"/>
</dbReference>
<evidence type="ECO:0000256" key="5">
    <source>
        <dbReference type="ARBA" id="ARBA00023027"/>
    </source>
</evidence>
<protein>
    <submittedName>
        <fullName evidence="10">3-hydroxyacyl-CoA dehydrogenase/enoyl-CoA hydratase family protein</fullName>
    </submittedName>
</protein>
<dbReference type="CDD" id="cd06558">
    <property type="entry name" value="crotonase-like"/>
    <property type="match status" value="1"/>
</dbReference>
<feature type="domain" description="3-hydroxyacyl-CoA dehydrogenase C-terminal" evidence="8">
    <location>
        <begin position="371"/>
        <end position="425"/>
    </location>
</feature>
<feature type="domain" description="3-hydroxyacyl-CoA dehydrogenase NAD binding" evidence="9">
    <location>
        <begin position="24"/>
        <end position="205"/>
    </location>
</feature>
<dbReference type="Pfam" id="PF02737">
    <property type="entry name" value="3HCDH_N"/>
    <property type="match status" value="1"/>
</dbReference>
<evidence type="ECO:0000256" key="7">
    <source>
        <dbReference type="ARBA" id="ARBA00049556"/>
    </source>
</evidence>
<dbReference type="SUPFAM" id="SSF48179">
    <property type="entry name" value="6-phosphogluconate dehydrogenase C-terminal domain-like"/>
    <property type="match status" value="2"/>
</dbReference>
<evidence type="ECO:0000313" key="10">
    <source>
        <dbReference type="EMBL" id="HGY94681.1"/>
    </source>
</evidence>
<reference evidence="10" key="1">
    <citation type="journal article" date="2020" name="mSystems">
        <title>Genome- and Community-Level Interaction Insights into Carbon Utilization and Element Cycling Functions of Hydrothermarchaeota in Hydrothermal Sediment.</title>
        <authorList>
            <person name="Zhou Z."/>
            <person name="Liu Y."/>
            <person name="Xu W."/>
            <person name="Pan J."/>
            <person name="Luo Z.H."/>
            <person name="Li M."/>
        </authorList>
    </citation>
    <scope>NUCLEOTIDE SEQUENCE [LARGE SCALE GENOMIC DNA]</scope>
    <source>
        <strain evidence="10">SpSt-855</strain>
    </source>
</reference>
<accession>A0A7V5CTB7</accession>
<dbReference type="AlphaFoldDB" id="A0A7V5CTB7"/>
<comment type="pathway">
    <text evidence="1">Lipid metabolism; fatty acid beta-oxidation.</text>
</comment>
<keyword evidence="6" id="KW-0443">Lipid metabolism</keyword>
<dbReference type="PANTHER" id="PTHR48075">
    <property type="entry name" value="3-HYDROXYACYL-COA DEHYDROGENASE FAMILY PROTEIN"/>
    <property type="match status" value="1"/>
</dbReference>
<evidence type="ECO:0000256" key="3">
    <source>
        <dbReference type="ARBA" id="ARBA00022963"/>
    </source>
</evidence>
<dbReference type="GO" id="GO:0003857">
    <property type="term" value="F:(3S)-3-hydroxyacyl-CoA dehydrogenase (NAD+) activity"/>
    <property type="evidence" value="ECO:0007669"/>
    <property type="project" value="UniProtKB-EC"/>
</dbReference>
<comment type="catalytic activity">
    <reaction evidence="7">
        <text>a (3S)-3-hydroxyacyl-CoA + NAD(+) = a 3-oxoacyl-CoA + NADH + H(+)</text>
        <dbReference type="Rhea" id="RHEA:22432"/>
        <dbReference type="ChEBI" id="CHEBI:15378"/>
        <dbReference type="ChEBI" id="CHEBI:57318"/>
        <dbReference type="ChEBI" id="CHEBI:57540"/>
        <dbReference type="ChEBI" id="CHEBI:57945"/>
        <dbReference type="ChEBI" id="CHEBI:90726"/>
        <dbReference type="EC" id="1.1.1.35"/>
    </reaction>
</comment>
<dbReference type="InterPro" id="IPR008927">
    <property type="entry name" value="6-PGluconate_DH-like_C_sf"/>
</dbReference>
<evidence type="ECO:0000256" key="2">
    <source>
        <dbReference type="ARBA" id="ARBA00022832"/>
    </source>
</evidence>
<keyword evidence="4" id="KW-0560">Oxidoreductase</keyword>
<dbReference type="InterPro" id="IPR001753">
    <property type="entry name" value="Enoyl-CoA_hydra/iso"/>
</dbReference>
<dbReference type="Gene3D" id="3.90.226.10">
    <property type="entry name" value="2-enoyl-CoA Hydratase, Chain A, domain 1"/>
    <property type="match status" value="1"/>
</dbReference>
<dbReference type="GO" id="GO:0070403">
    <property type="term" value="F:NAD+ binding"/>
    <property type="evidence" value="ECO:0007669"/>
    <property type="project" value="InterPro"/>
</dbReference>
<keyword evidence="5" id="KW-0520">NAD</keyword>
<name>A0A7V5CTB7_9BACT</name>
<dbReference type="InterPro" id="IPR006176">
    <property type="entry name" value="3-OHacyl-CoA_DH_NAD-bd"/>
</dbReference>
<dbReference type="SUPFAM" id="SSF52096">
    <property type="entry name" value="ClpP/crotonase"/>
    <property type="match status" value="1"/>
</dbReference>
<dbReference type="InterPro" id="IPR036291">
    <property type="entry name" value="NAD(P)-bd_dom_sf"/>
</dbReference>
<dbReference type="EMBL" id="DTKL01000054">
    <property type="protein sequence ID" value="HGY94681.1"/>
    <property type="molecule type" value="Genomic_DNA"/>
</dbReference>
<evidence type="ECO:0000256" key="1">
    <source>
        <dbReference type="ARBA" id="ARBA00005005"/>
    </source>
</evidence>
<dbReference type="Gene3D" id="3.40.50.720">
    <property type="entry name" value="NAD(P)-binding Rossmann-like Domain"/>
    <property type="match status" value="1"/>
</dbReference>
<gene>
    <name evidence="10" type="ORF">ENW50_08385</name>
</gene>
<dbReference type="InterPro" id="IPR006108">
    <property type="entry name" value="3HC_DH_C"/>
</dbReference>
<comment type="caution">
    <text evidence="10">The sequence shown here is derived from an EMBL/GenBank/DDBJ whole genome shotgun (WGS) entry which is preliminary data.</text>
</comment>
<feature type="domain" description="3-hydroxyacyl-CoA dehydrogenase C-terminal" evidence="8">
    <location>
        <begin position="209"/>
        <end position="304"/>
    </location>
</feature>
<dbReference type="InterPro" id="IPR029045">
    <property type="entry name" value="ClpP/crotonase-like_dom_sf"/>
</dbReference>
<dbReference type="Pfam" id="PF00725">
    <property type="entry name" value="3HCDH"/>
    <property type="match status" value="2"/>
</dbReference>
<keyword evidence="3" id="KW-0442">Lipid degradation</keyword>
<dbReference type="UniPathway" id="UPA00659"/>
<sequence length="817" mass="87615">MTMPASGASSSAPACAPELLLRRAAVLGAGTMGSRIAAHLANAGVPVLLLDRATPGGPRSTLAEAALTALKKAKPAAFFTPEQATLVETGNFEDDLAKLKDCDWVIEAVTEDLGIKQALLASIAPHLDRDALVTTNTSGLPVHSIAAAMPEEFRRRWFGTHFFNPPRYMRLVEVIATPEADAARVAALAEWVDRRLGKQVVMARDTPNFIANRIGVFAMLHAVQLMQAQQLTIEEVDALTGVVIGWPRTGTFRLADLVGIDVLAHVARNFAASRAEEDGKLPGFVNTMLERGWLGDKAGQGFYKKDKAVADPKNNRLVLDYQTLEYQPARRPKFPSVEMAKSAPTAAERLRAVLEADPARDRAAGFLWPLLTGIWNYAANCLPEIADSPASIDQAMRAGFNWELGPFEMWDALGVPRVCERMQAAGQAVSAQAEALLSSGGTAWYCDGGENVFDPVAKQETAVARPAGYASAASLRRANGVVRQNAGCSLIDMGEGIGLLALHSPKNAIGTDIVSLVTQTLAPEGEWVRQFRGFVIAGDRSDFAVGANLLQLLLAMQEGDWDEVDLAIRAFQGMTSAIKFCPRPVVAAPYGMCLGGGAEICLHAAARQPHAELYLGLVEMGVGLIPGGGGSKEMALRAFDAARQAARVSPVEAPGRFALTGEYQDAVRTRFETIALTRVSTSAEEARALGFLSPGDRVTMHRERLLLEARAAAIEQAEAGYSAPVERVIPAAGDAALANLKLGIHLMRRAEYISDHDALVATKLARILCGGEVTPGAPLSERYLLDMEREAFLSLCGERKTQERIAYTLQTGKPLRN</sequence>
<keyword evidence="2" id="KW-0276">Fatty acid metabolism</keyword>
<evidence type="ECO:0000259" key="8">
    <source>
        <dbReference type="Pfam" id="PF00725"/>
    </source>
</evidence>
<evidence type="ECO:0000259" key="9">
    <source>
        <dbReference type="Pfam" id="PF02737"/>
    </source>
</evidence>
<proteinExistence type="predicted"/>
<organism evidence="10">
    <name type="scientific">Acidobacterium capsulatum</name>
    <dbReference type="NCBI Taxonomy" id="33075"/>
    <lineage>
        <taxon>Bacteria</taxon>
        <taxon>Pseudomonadati</taxon>
        <taxon>Acidobacteriota</taxon>
        <taxon>Terriglobia</taxon>
        <taxon>Terriglobales</taxon>
        <taxon>Acidobacteriaceae</taxon>
        <taxon>Acidobacterium</taxon>
    </lineage>
</organism>